<evidence type="ECO:0000313" key="14">
    <source>
        <dbReference type="Proteomes" id="UP000663828"/>
    </source>
</evidence>
<feature type="compositionally biased region" description="Basic and acidic residues" evidence="10">
    <location>
        <begin position="80"/>
        <end position="89"/>
    </location>
</feature>
<comment type="caution">
    <text evidence="12">The sequence shown here is derived from an EMBL/GenBank/DDBJ whole genome shotgun (WGS) entry which is preliminary data.</text>
</comment>
<feature type="chain" id="PRO_5036226760" description="Nucleotide exchange factor SIL1" evidence="11">
    <location>
        <begin position="26"/>
        <end position="429"/>
    </location>
</feature>
<dbReference type="EMBL" id="CAJNOJ010000179">
    <property type="protein sequence ID" value="CAF1249909.1"/>
    <property type="molecule type" value="Genomic_DNA"/>
</dbReference>
<dbReference type="AlphaFoldDB" id="A0A815A356"/>
<organism evidence="12 15">
    <name type="scientific">Adineta ricciae</name>
    <name type="common">Rotifer</name>
    <dbReference type="NCBI Taxonomy" id="249248"/>
    <lineage>
        <taxon>Eukaryota</taxon>
        <taxon>Metazoa</taxon>
        <taxon>Spiralia</taxon>
        <taxon>Gnathifera</taxon>
        <taxon>Rotifera</taxon>
        <taxon>Eurotatoria</taxon>
        <taxon>Bdelloidea</taxon>
        <taxon>Adinetida</taxon>
        <taxon>Adinetidae</taxon>
        <taxon>Adineta</taxon>
    </lineage>
</organism>
<dbReference type="Proteomes" id="UP000663852">
    <property type="component" value="Unassembled WGS sequence"/>
</dbReference>
<evidence type="ECO:0000313" key="13">
    <source>
        <dbReference type="EMBL" id="CAF1597747.1"/>
    </source>
</evidence>
<protein>
    <recommendedName>
        <fullName evidence="3">Nucleotide exchange factor SIL1</fullName>
    </recommendedName>
</protein>
<dbReference type="GO" id="GO:0005788">
    <property type="term" value="C:endoplasmic reticulum lumen"/>
    <property type="evidence" value="ECO:0007669"/>
    <property type="project" value="UniProtKB-SubCell"/>
</dbReference>
<evidence type="ECO:0000256" key="9">
    <source>
        <dbReference type="ARBA" id="ARBA00023180"/>
    </source>
</evidence>
<dbReference type="Proteomes" id="UP000663828">
    <property type="component" value="Unassembled WGS sequence"/>
</dbReference>
<keyword evidence="6" id="KW-0256">Endoplasmic reticulum</keyword>
<evidence type="ECO:0000256" key="4">
    <source>
        <dbReference type="ARBA" id="ARBA00022448"/>
    </source>
</evidence>
<dbReference type="GO" id="GO:0000774">
    <property type="term" value="F:adenyl-nucleotide exchange factor activity"/>
    <property type="evidence" value="ECO:0007669"/>
    <property type="project" value="TreeGrafter"/>
</dbReference>
<dbReference type="OrthoDB" id="448649at2759"/>
<evidence type="ECO:0000256" key="8">
    <source>
        <dbReference type="ARBA" id="ARBA00023010"/>
    </source>
</evidence>
<evidence type="ECO:0000256" key="7">
    <source>
        <dbReference type="ARBA" id="ARBA00022927"/>
    </source>
</evidence>
<evidence type="ECO:0000256" key="3">
    <source>
        <dbReference type="ARBA" id="ARBA00015352"/>
    </source>
</evidence>
<keyword evidence="4" id="KW-0813">Transport</keyword>
<dbReference type="SUPFAM" id="SSF48371">
    <property type="entry name" value="ARM repeat"/>
    <property type="match status" value="1"/>
</dbReference>
<dbReference type="InterPro" id="IPR016024">
    <property type="entry name" value="ARM-type_fold"/>
</dbReference>
<accession>A0A815A356</accession>
<dbReference type="InterPro" id="IPR050693">
    <property type="entry name" value="Hsp70_NEF-Inhibitors"/>
</dbReference>
<keyword evidence="9" id="KW-0325">Glycoprotein</keyword>
<comment type="similarity">
    <text evidence="2">Belongs to the SIL1 family.</text>
</comment>
<feature type="signal peptide" evidence="11">
    <location>
        <begin position="1"/>
        <end position="25"/>
    </location>
</feature>
<evidence type="ECO:0000313" key="12">
    <source>
        <dbReference type="EMBL" id="CAF1249909.1"/>
    </source>
</evidence>
<gene>
    <name evidence="12" type="ORF">EDS130_LOCUS27917</name>
    <name evidence="13" type="ORF">XAT740_LOCUS47316</name>
</gene>
<keyword evidence="14" id="KW-1185">Reference proteome</keyword>
<feature type="region of interest" description="Disordered" evidence="10">
    <location>
        <begin position="80"/>
        <end position="103"/>
    </location>
</feature>
<evidence type="ECO:0000313" key="15">
    <source>
        <dbReference type="Proteomes" id="UP000663852"/>
    </source>
</evidence>
<dbReference type="Gene3D" id="1.25.10.10">
    <property type="entry name" value="Leucine-rich Repeat Variant"/>
    <property type="match status" value="1"/>
</dbReference>
<dbReference type="PANTHER" id="PTHR19316:SF35">
    <property type="entry name" value="NUCLEOTIDE EXCHANGE FACTOR SIL1"/>
    <property type="match status" value="1"/>
</dbReference>
<evidence type="ECO:0000256" key="2">
    <source>
        <dbReference type="ARBA" id="ARBA00010588"/>
    </source>
</evidence>
<comment type="subcellular location">
    <subcellularLocation>
        <location evidence="1">Endoplasmic reticulum lumen</location>
    </subcellularLocation>
</comment>
<keyword evidence="5 11" id="KW-0732">Signal</keyword>
<reference evidence="12" key="1">
    <citation type="submission" date="2021-02" db="EMBL/GenBank/DDBJ databases">
        <authorList>
            <person name="Nowell W R."/>
        </authorList>
    </citation>
    <scope>NUCLEOTIDE SEQUENCE</scope>
</reference>
<keyword evidence="7" id="KW-0653">Protein transport</keyword>
<evidence type="ECO:0000256" key="6">
    <source>
        <dbReference type="ARBA" id="ARBA00022824"/>
    </source>
</evidence>
<evidence type="ECO:0000256" key="5">
    <source>
        <dbReference type="ARBA" id="ARBA00022729"/>
    </source>
</evidence>
<proteinExistence type="inferred from homology"/>
<dbReference type="EMBL" id="CAJNOR010006537">
    <property type="protein sequence ID" value="CAF1597747.1"/>
    <property type="molecule type" value="Genomic_DNA"/>
</dbReference>
<dbReference type="PANTHER" id="PTHR19316">
    <property type="entry name" value="PROTEIN FOLDING REGULATOR"/>
    <property type="match status" value="1"/>
</dbReference>
<evidence type="ECO:0000256" key="1">
    <source>
        <dbReference type="ARBA" id="ARBA00004319"/>
    </source>
</evidence>
<dbReference type="InterPro" id="IPR011989">
    <property type="entry name" value="ARM-like"/>
</dbReference>
<evidence type="ECO:0000256" key="10">
    <source>
        <dbReference type="SAM" id="MobiDB-lite"/>
    </source>
</evidence>
<evidence type="ECO:0000256" key="11">
    <source>
        <dbReference type="SAM" id="SignalP"/>
    </source>
</evidence>
<sequence>MLVHSFPTTYIFIVILSLTCGSLSSVPIRTEQSNENFVQNQDEFIPTNEWQIVKEGQAIPSGLHVRLNLQTGLREAKLLDKDEKQKESTNDLVPVSNDDTQQQERISRENLERAFANLDLSKDDVTTDEKHEEEVKTKYRPYDELKKDFEQMNMKVQTDHELLTDLLKQLNATDNNENRKTILTDLEFYLHQYDNAILFSDMHGLELLLQLLNSTNVNNDVRHLTCLTLGAAFQGNPKVQLKALNIGFVPHLLRLLNTEVDDNIRFRLMFTLSTLLRNFPQAQKSFLEHGGIETIVTLIDQTGSNNKIQLRAIELMNDLIVEKDQETNEKRNVYDSIDIRDRLMKYDWCTKVSHRLTSNDMHNFDQIERLLTAMISFTDVCRTNFLSLLPTLEKLNDVYIKANPNEVSTFTDLLTNLRTQLKQTSSNDL</sequence>
<name>A0A815A356_ADIRI</name>
<keyword evidence="8" id="KW-0811">Translocation</keyword>
<dbReference type="GO" id="GO:0015031">
    <property type="term" value="P:protein transport"/>
    <property type="evidence" value="ECO:0007669"/>
    <property type="project" value="UniProtKB-KW"/>
</dbReference>